<keyword evidence="1" id="KW-1133">Transmembrane helix</keyword>
<sequence>MGFLGVFFAQILSKFVSMAAIIIALFVAAFAALWLLGTDLGSWLFGQVLDLAIFIMNTISFDFNAMNVAQYITILPAETRNMLGVIGAGQAIALIIGAIGVRLLLQVIPFTRLGS</sequence>
<protein>
    <submittedName>
        <fullName evidence="2">DUF2523 domain-containing protein</fullName>
    </submittedName>
</protein>
<dbReference type="AlphaFoldDB" id="A0A838YHE7"/>
<proteinExistence type="predicted"/>
<dbReference type="RefSeq" id="WP_181837354.1">
    <property type="nucleotide sequence ID" value="NZ_JACERN010000042.1"/>
</dbReference>
<evidence type="ECO:0000256" key="1">
    <source>
        <dbReference type="SAM" id="Phobius"/>
    </source>
</evidence>
<feature type="transmembrane region" description="Helical" evidence="1">
    <location>
        <begin position="15"/>
        <end position="36"/>
    </location>
</feature>
<evidence type="ECO:0000313" key="2">
    <source>
        <dbReference type="EMBL" id="MBA4710475.1"/>
    </source>
</evidence>
<organism evidence="2 3">
    <name type="scientific">Aquitalea aquatica</name>
    <dbReference type="NCBI Taxonomy" id="3044273"/>
    <lineage>
        <taxon>Bacteria</taxon>
        <taxon>Pseudomonadati</taxon>
        <taxon>Pseudomonadota</taxon>
        <taxon>Betaproteobacteria</taxon>
        <taxon>Neisseriales</taxon>
        <taxon>Chromobacteriaceae</taxon>
        <taxon>Aquitalea</taxon>
    </lineage>
</organism>
<accession>A0A838YHE7</accession>
<gene>
    <name evidence="2" type="ORF">H2Z84_19045</name>
</gene>
<evidence type="ECO:0000313" key="3">
    <source>
        <dbReference type="Proteomes" id="UP000545606"/>
    </source>
</evidence>
<feature type="transmembrane region" description="Helical" evidence="1">
    <location>
        <begin position="83"/>
        <end position="105"/>
    </location>
</feature>
<dbReference type="EMBL" id="JACERN010000042">
    <property type="protein sequence ID" value="MBA4710475.1"/>
    <property type="molecule type" value="Genomic_DNA"/>
</dbReference>
<keyword evidence="1" id="KW-0812">Transmembrane</keyword>
<keyword evidence="1" id="KW-0472">Membrane</keyword>
<comment type="caution">
    <text evidence="2">The sequence shown here is derived from an EMBL/GenBank/DDBJ whole genome shotgun (WGS) entry which is preliminary data.</text>
</comment>
<keyword evidence="3" id="KW-1185">Reference proteome</keyword>
<dbReference type="Proteomes" id="UP000545606">
    <property type="component" value="Unassembled WGS sequence"/>
</dbReference>
<name>A0A838YHE7_9NEIS</name>
<reference evidence="2 3" key="1">
    <citation type="submission" date="2020-07" db="EMBL/GenBank/DDBJ databases">
        <title>Draft genome sequence of violacein-producing bacteria and related species.</title>
        <authorList>
            <person name="Wilson H.S."/>
            <person name="De Leon M.E."/>
        </authorList>
    </citation>
    <scope>NUCLEOTIDE SEQUENCE [LARGE SCALE GENOMIC DNA]</scope>
    <source>
        <strain evidence="2 3">HSC-21Su07</strain>
    </source>
</reference>
<feature type="transmembrane region" description="Helical" evidence="1">
    <location>
        <begin position="43"/>
        <end position="63"/>
    </location>
</feature>